<evidence type="ECO:0000256" key="4">
    <source>
        <dbReference type="SAM" id="SignalP"/>
    </source>
</evidence>
<protein>
    <submittedName>
        <fullName evidence="6">Outer membrane receptor protein involved in Fe transport</fullName>
    </submittedName>
</protein>
<dbReference type="GO" id="GO:0009279">
    <property type="term" value="C:cell outer membrane"/>
    <property type="evidence" value="ECO:0007669"/>
    <property type="project" value="UniProtKB-SubCell"/>
</dbReference>
<dbReference type="InterPro" id="IPR036942">
    <property type="entry name" value="Beta-barrel_TonB_sf"/>
</dbReference>
<dbReference type="AlphaFoldDB" id="A0A562T2E9"/>
<sequence>MKPFLLFVVAFLMLHPLAYTQQQSLMKGQIRDKHSKVPLPGATVVLLNDRDSSLVASVLTTKDGVFNIERLQVGSYRLHITYLGYRSIRESIEINVPKIPVDMGTIYMEKTGLTLATVEIKSPIIVKRDTLEFDASYFPTRENAIIEELLKKLPGVFVDRDGTIRMQGETIKRILIDGRPFFEDDPTMATKNLTADIIDKIQLIDEKSKEAQFTGISDGNDEKVINLIIKKDRKKGLIGGITVGYGTDDRFAISANVNRFGDNHQVSFIGKGNNTNDIQDGKDTRNSSGITRQWNGALNYNTDFGSNLKLHSSYSLNNSRKDNRQNSIKHNFFSDTSWYYNQYLRSVDNGTNHSFNIRMEYQIDTMQMLEIMTNINYILGSNLQENDYETLNSKQDQINSGTTYISGESRNPDFFTSITYRKKLRKAGQTISTGMNFGYGSHAEEIFNISTNSFLNPDGDSFVDSLNQRTKYDNRHRVFQYHITYTEPVIKSSILRLSYLFTKDYSVPEKLSYDFNASKGEYDHLNDSLSNSFKNSTDFHFASASIHTLKTKYDYSLGLNMLYSNMGNKNISLRSNLIKHTSNFYPTVSFNYSFTKTKKLRLNYSADIQAPSINDLQPVLDNRNPLYIKLGNPDLKPGRADNLSVTFNDFNPGNMRSLSANINASVISNKIVPANWLDSLGRQVSQPRNLDGAWNISLNIDNGLYLKHLQTNIKSSTSFTFNRNVNLINGLKGYINDLSISQTLFFSYNHKELFDLTARTNAQYSIVKYSMQNNSNNNSLSYAFSFTGNINLPYGFTVGSIADYTMNIGRAEGFNMNIMMINAFVSKSFFSNKKGLLKFQGFDLLKQNISITRNIGDNYYEDVRTNALQRFFMLSFSYFLNSGRNKSKR</sequence>
<dbReference type="Proteomes" id="UP000316778">
    <property type="component" value="Unassembled WGS sequence"/>
</dbReference>
<evidence type="ECO:0000259" key="5">
    <source>
        <dbReference type="Pfam" id="PF14905"/>
    </source>
</evidence>
<dbReference type="Gene3D" id="2.60.40.1120">
    <property type="entry name" value="Carboxypeptidase-like, regulatory domain"/>
    <property type="match status" value="1"/>
</dbReference>
<dbReference type="SUPFAM" id="SSF49478">
    <property type="entry name" value="Cna protein B-type domain"/>
    <property type="match status" value="1"/>
</dbReference>
<dbReference type="Gene3D" id="2.40.170.20">
    <property type="entry name" value="TonB-dependent receptor, beta-barrel domain"/>
    <property type="match status" value="1"/>
</dbReference>
<dbReference type="Pfam" id="PF14905">
    <property type="entry name" value="OMP_b-brl_3"/>
    <property type="match status" value="2"/>
</dbReference>
<keyword evidence="2" id="KW-0472">Membrane</keyword>
<organism evidence="6 7">
    <name type="scientific">Chitinophaga japonensis</name>
    <name type="common">Flexibacter japonensis</name>
    <dbReference type="NCBI Taxonomy" id="104662"/>
    <lineage>
        <taxon>Bacteria</taxon>
        <taxon>Pseudomonadati</taxon>
        <taxon>Bacteroidota</taxon>
        <taxon>Chitinophagia</taxon>
        <taxon>Chitinophagales</taxon>
        <taxon>Chitinophagaceae</taxon>
        <taxon>Chitinophaga</taxon>
    </lineage>
</organism>
<accession>A0A562T2E9</accession>
<keyword evidence="3" id="KW-0998">Cell outer membrane</keyword>
<feature type="signal peptide" evidence="4">
    <location>
        <begin position="1"/>
        <end position="20"/>
    </location>
</feature>
<evidence type="ECO:0000313" key="7">
    <source>
        <dbReference type="Proteomes" id="UP000316778"/>
    </source>
</evidence>
<dbReference type="OrthoDB" id="606930at2"/>
<gene>
    <name evidence="6" type="ORF">LX66_1843</name>
</gene>
<reference evidence="6 7" key="1">
    <citation type="journal article" date="2013" name="Stand. Genomic Sci.">
        <title>Genomic Encyclopedia of Type Strains, Phase I: The one thousand microbial genomes (KMG-I) project.</title>
        <authorList>
            <person name="Kyrpides N.C."/>
            <person name="Woyke T."/>
            <person name="Eisen J.A."/>
            <person name="Garrity G."/>
            <person name="Lilburn T.G."/>
            <person name="Beck B.J."/>
            <person name="Whitman W.B."/>
            <person name="Hugenholtz P."/>
            <person name="Klenk H.P."/>
        </authorList>
    </citation>
    <scope>NUCLEOTIDE SEQUENCE [LARGE SCALE GENOMIC DNA]</scope>
    <source>
        <strain evidence="6 7">DSM 13484</strain>
    </source>
</reference>
<keyword evidence="6" id="KW-0675">Receptor</keyword>
<keyword evidence="4" id="KW-0732">Signal</keyword>
<name>A0A562T2E9_CHIJA</name>
<dbReference type="Pfam" id="PF13620">
    <property type="entry name" value="CarboxypepD_reg"/>
    <property type="match status" value="1"/>
</dbReference>
<evidence type="ECO:0000256" key="2">
    <source>
        <dbReference type="ARBA" id="ARBA00023136"/>
    </source>
</evidence>
<dbReference type="RefSeq" id="WP_145712178.1">
    <property type="nucleotide sequence ID" value="NZ_BAAAFY010000001.1"/>
</dbReference>
<dbReference type="InterPro" id="IPR041700">
    <property type="entry name" value="OMP_b-brl_3"/>
</dbReference>
<feature type="domain" description="Outer membrane protein beta-barrel" evidence="5">
    <location>
        <begin position="422"/>
        <end position="723"/>
    </location>
</feature>
<keyword evidence="7" id="KW-1185">Reference proteome</keyword>
<proteinExistence type="predicted"/>
<comment type="caution">
    <text evidence="6">The sequence shown here is derived from an EMBL/GenBank/DDBJ whole genome shotgun (WGS) entry which is preliminary data.</text>
</comment>
<evidence type="ECO:0000313" key="6">
    <source>
        <dbReference type="EMBL" id="TWI87772.1"/>
    </source>
</evidence>
<dbReference type="SUPFAM" id="SSF56935">
    <property type="entry name" value="Porins"/>
    <property type="match status" value="1"/>
</dbReference>
<evidence type="ECO:0000256" key="1">
    <source>
        <dbReference type="ARBA" id="ARBA00004442"/>
    </source>
</evidence>
<evidence type="ECO:0000256" key="3">
    <source>
        <dbReference type="ARBA" id="ARBA00023237"/>
    </source>
</evidence>
<comment type="subcellular location">
    <subcellularLocation>
        <location evidence="1">Cell outer membrane</location>
    </subcellularLocation>
</comment>
<dbReference type="EMBL" id="VLLG01000003">
    <property type="protein sequence ID" value="TWI87772.1"/>
    <property type="molecule type" value="Genomic_DNA"/>
</dbReference>
<feature type="chain" id="PRO_5021749997" evidence="4">
    <location>
        <begin position="21"/>
        <end position="889"/>
    </location>
</feature>
<feature type="domain" description="Outer membrane protein beta-barrel" evidence="5">
    <location>
        <begin position="740"/>
        <end position="878"/>
    </location>
</feature>